<keyword evidence="5" id="KW-0503">Monooxygenase</keyword>
<organism evidence="5 6">
    <name type="scientific">Caerostris extrusa</name>
    <name type="common">Bark spider</name>
    <name type="synonym">Caerostris bankana</name>
    <dbReference type="NCBI Taxonomy" id="172846"/>
    <lineage>
        <taxon>Eukaryota</taxon>
        <taxon>Metazoa</taxon>
        <taxon>Ecdysozoa</taxon>
        <taxon>Arthropoda</taxon>
        <taxon>Chelicerata</taxon>
        <taxon>Arachnida</taxon>
        <taxon>Araneae</taxon>
        <taxon>Araneomorphae</taxon>
        <taxon>Entelegynae</taxon>
        <taxon>Araneoidea</taxon>
        <taxon>Araneidae</taxon>
        <taxon>Caerostris</taxon>
    </lineage>
</organism>
<dbReference type="PANTHER" id="PTHR23023">
    <property type="entry name" value="DIMETHYLANILINE MONOOXYGENASE"/>
    <property type="match status" value="1"/>
</dbReference>
<proteinExistence type="inferred from homology"/>
<dbReference type="GO" id="GO:0050661">
    <property type="term" value="F:NADP binding"/>
    <property type="evidence" value="ECO:0007669"/>
    <property type="project" value="InterPro"/>
</dbReference>
<dbReference type="Gene3D" id="3.50.50.60">
    <property type="entry name" value="FAD/NAD(P)-binding domain"/>
    <property type="match status" value="1"/>
</dbReference>
<sequence>VYLSTRSGAHVMKRVGFKGYPYDYILLRPYLYRLIDIFPVDFVSWLLNHSTWMPSLITDYTQSCLTIMFLSKDPIINDHIGSKLLAGQITQKYDIERFTENGVILKEIMLPPKLMLLSSQLGTHGNFHSLKKAIFPAAELQCRWATQVLAGKCSLPSEKEMMVDIQDRYQINSSRYTPSEKNSIRVDYIQFCDDLASQFGAKPSLLKLFH</sequence>
<keyword evidence="2" id="KW-0285">Flavoprotein</keyword>
<gene>
    <name evidence="5" type="primary">Fmo5</name>
    <name evidence="5" type="ORF">CEXT_598641</name>
</gene>
<reference evidence="5 6" key="1">
    <citation type="submission" date="2021-06" db="EMBL/GenBank/DDBJ databases">
        <title>Caerostris extrusa draft genome.</title>
        <authorList>
            <person name="Kono N."/>
            <person name="Arakawa K."/>
        </authorList>
    </citation>
    <scope>NUCLEOTIDE SEQUENCE [LARGE SCALE GENOMIC DNA]</scope>
</reference>
<evidence type="ECO:0000313" key="6">
    <source>
        <dbReference type="Proteomes" id="UP001054945"/>
    </source>
</evidence>
<comment type="similarity">
    <text evidence="1">Belongs to the FMO family.</text>
</comment>
<keyword evidence="3" id="KW-0274">FAD</keyword>
<dbReference type="InterPro" id="IPR036188">
    <property type="entry name" value="FAD/NAD-bd_sf"/>
</dbReference>
<evidence type="ECO:0000313" key="5">
    <source>
        <dbReference type="EMBL" id="GIY82006.1"/>
    </source>
</evidence>
<dbReference type="AlphaFoldDB" id="A0AAV4WJ45"/>
<dbReference type="EMBL" id="BPLR01016194">
    <property type="protein sequence ID" value="GIY82006.1"/>
    <property type="molecule type" value="Genomic_DNA"/>
</dbReference>
<dbReference type="GO" id="GO:0004499">
    <property type="term" value="F:N,N-dimethylaniline monooxygenase activity"/>
    <property type="evidence" value="ECO:0007669"/>
    <property type="project" value="InterPro"/>
</dbReference>
<protein>
    <submittedName>
        <fullName evidence="5">Flavin-containing monooxygenase 5</fullName>
    </submittedName>
</protein>
<evidence type="ECO:0000256" key="2">
    <source>
        <dbReference type="ARBA" id="ARBA00022630"/>
    </source>
</evidence>
<keyword evidence="4" id="KW-0560">Oxidoreductase</keyword>
<evidence type="ECO:0000256" key="4">
    <source>
        <dbReference type="ARBA" id="ARBA00023002"/>
    </source>
</evidence>
<dbReference type="Pfam" id="PF00743">
    <property type="entry name" value="FMO-like"/>
    <property type="match status" value="2"/>
</dbReference>
<dbReference type="InterPro" id="IPR050346">
    <property type="entry name" value="FMO-like"/>
</dbReference>
<name>A0AAV4WJ45_CAEEX</name>
<dbReference type="Proteomes" id="UP001054945">
    <property type="component" value="Unassembled WGS sequence"/>
</dbReference>
<dbReference type="GO" id="GO:0050660">
    <property type="term" value="F:flavin adenine dinucleotide binding"/>
    <property type="evidence" value="ECO:0007669"/>
    <property type="project" value="InterPro"/>
</dbReference>
<keyword evidence="6" id="KW-1185">Reference proteome</keyword>
<comment type="caution">
    <text evidence="5">The sequence shown here is derived from an EMBL/GenBank/DDBJ whole genome shotgun (WGS) entry which is preliminary data.</text>
</comment>
<accession>A0AAV4WJ45</accession>
<feature type="non-terminal residue" evidence="5">
    <location>
        <position position="1"/>
    </location>
</feature>
<evidence type="ECO:0000256" key="3">
    <source>
        <dbReference type="ARBA" id="ARBA00022827"/>
    </source>
</evidence>
<evidence type="ECO:0000256" key="1">
    <source>
        <dbReference type="ARBA" id="ARBA00009183"/>
    </source>
</evidence>
<dbReference type="InterPro" id="IPR020946">
    <property type="entry name" value="Flavin_mOase-like"/>
</dbReference>